<evidence type="ECO:0000256" key="1">
    <source>
        <dbReference type="SAM" id="MobiDB-lite"/>
    </source>
</evidence>
<dbReference type="RefSeq" id="WP_202953014.1">
    <property type="nucleotide sequence ID" value="NZ_JAPCID010000011.1"/>
</dbReference>
<gene>
    <name evidence="2" type="ORF">OJ962_09420</name>
</gene>
<evidence type="ECO:0000313" key="3">
    <source>
        <dbReference type="Proteomes" id="UP001147700"/>
    </source>
</evidence>
<dbReference type="Proteomes" id="UP001147700">
    <property type="component" value="Unassembled WGS sequence"/>
</dbReference>
<accession>A0ABT4RGN3</accession>
<organism evidence="2 3">
    <name type="scientific">Solirubrobacter deserti</name>
    <dbReference type="NCBI Taxonomy" id="2282478"/>
    <lineage>
        <taxon>Bacteria</taxon>
        <taxon>Bacillati</taxon>
        <taxon>Actinomycetota</taxon>
        <taxon>Thermoleophilia</taxon>
        <taxon>Solirubrobacterales</taxon>
        <taxon>Solirubrobacteraceae</taxon>
        <taxon>Solirubrobacter</taxon>
    </lineage>
</organism>
<reference evidence="2" key="1">
    <citation type="submission" date="2022-10" db="EMBL/GenBank/DDBJ databases">
        <title>The WGS of Solirubrobacter sp. CPCC 204708.</title>
        <authorList>
            <person name="Jiang Z."/>
        </authorList>
    </citation>
    <scope>NUCLEOTIDE SEQUENCE</scope>
    <source>
        <strain evidence="2">CPCC 204708</strain>
    </source>
</reference>
<feature type="compositionally biased region" description="Basic and acidic residues" evidence="1">
    <location>
        <begin position="8"/>
        <end position="41"/>
    </location>
</feature>
<feature type="region of interest" description="Disordered" evidence="1">
    <location>
        <begin position="1"/>
        <end position="49"/>
    </location>
</feature>
<keyword evidence="3" id="KW-1185">Reference proteome</keyword>
<dbReference type="EMBL" id="JAPCID010000011">
    <property type="protein sequence ID" value="MDA0137716.1"/>
    <property type="molecule type" value="Genomic_DNA"/>
</dbReference>
<sequence length="49" mass="5526">MFGDDDKDDKPAPIRDYETRTPKPDEPKTDAEAREDSYHDELEGDDGAA</sequence>
<protein>
    <submittedName>
        <fullName evidence="2">Uncharacterized protein</fullName>
    </submittedName>
</protein>
<name>A0ABT4RGN3_9ACTN</name>
<comment type="caution">
    <text evidence="2">The sequence shown here is derived from an EMBL/GenBank/DDBJ whole genome shotgun (WGS) entry which is preliminary data.</text>
</comment>
<proteinExistence type="predicted"/>
<evidence type="ECO:0000313" key="2">
    <source>
        <dbReference type="EMBL" id="MDA0137716.1"/>
    </source>
</evidence>